<dbReference type="SUPFAM" id="SSF103473">
    <property type="entry name" value="MFS general substrate transporter"/>
    <property type="match status" value="1"/>
</dbReference>
<feature type="compositionally biased region" description="Polar residues" evidence="6">
    <location>
        <begin position="318"/>
        <end position="338"/>
    </location>
</feature>
<feature type="transmembrane region" description="Helical" evidence="7">
    <location>
        <begin position="714"/>
        <end position="734"/>
    </location>
</feature>
<feature type="region of interest" description="Disordered" evidence="6">
    <location>
        <begin position="318"/>
        <end position="351"/>
    </location>
</feature>
<dbReference type="InterPro" id="IPR036259">
    <property type="entry name" value="MFS_trans_sf"/>
</dbReference>
<dbReference type="AlphaFoldDB" id="A0A9P4LMJ3"/>
<evidence type="ECO:0000256" key="1">
    <source>
        <dbReference type="ARBA" id="ARBA00004141"/>
    </source>
</evidence>
<keyword evidence="2" id="KW-0813">Transport</keyword>
<evidence type="ECO:0000313" key="10">
    <source>
        <dbReference type="Proteomes" id="UP000799777"/>
    </source>
</evidence>
<keyword evidence="4 7" id="KW-1133">Transmembrane helix</keyword>
<evidence type="ECO:0000256" key="3">
    <source>
        <dbReference type="ARBA" id="ARBA00022692"/>
    </source>
</evidence>
<sequence length="897" mass="98888">MSASFPFIIVPSDIDAQRLYDERPMLLLAILIVASSRDHQQQMLLDTVYRRELAQRTIIAPRRTLGLVQSVLVYLSCTLVQSQSQDIFRIAAGMQKPNLLKHTPHMSEWAQNLRVEREYDSDETIRHLIALRQLDDQVQDSLFTGDALHMPLSDARTLMHVRFLESQLEAWRKESQGAEAQRYPSTSMQQRTNDSTQLDALLSTLEAGKRFFDALLSFPIHEYHLISFSEWMRLPTVLMTIARLCIPSDAHTAVAWDVKAAQDRVRLDLCLESLCYRMQQLSTHDKAKKTHPDFWWAMRFINDLARAWYIRRIKPASTPQPTTNNSLGQSGSERSGPTSGVVPTPSTDQSFPTFDMGIGTMNMNMGAEDDGDPFAFMKDLDIDMEQFFDMGIWANDKHESTAGQYPRGIKLALITTGLMLSVFLSALDSTIISTAIPNITTEFGSLASITWYGSAYILTNAAFQPCWGRAYHYFPLKRTFLLSILVFEAGNVISATASGSVMLIFGRIVAGMGGGGVMTGAFISIALTAGPDRRVGYMGLVGITFGTASVVGPLLGGVLTDCPGWRWCFWISLPIGFAAALTMYLAFKDPLKPQNVPLSQKLISLDLNGGIFIAGCFCCFVLAMHWTGINPWTSARVVGSFVGFALLLVCFIINEWAMGDQAMVQARLFKNRLLLANLCYIFFLAGAFFSLMYTLPIQFQSVNATSASQSGVRLIPLVLGVSVFTMISNGLLTFWRHYKPWLLMGALLATAGNVTIYTLDAKTAAQQWIGYELITATGAGLALQIPMIANQALVTADDMPAATSLTLFVENCGTALFVASGEAAFTNGLLSSLRVNLPQIDARQVLDAGATKIRDSFHGSDLDKVRVGYLHAAISLSNAGPAAIREVKMLMKKMHAK</sequence>
<proteinExistence type="predicted"/>
<feature type="transmembrane region" description="Helical" evidence="7">
    <location>
        <begin position="741"/>
        <end position="759"/>
    </location>
</feature>
<organism evidence="9 10">
    <name type="scientific">Setomelanomma holmii</name>
    <dbReference type="NCBI Taxonomy" id="210430"/>
    <lineage>
        <taxon>Eukaryota</taxon>
        <taxon>Fungi</taxon>
        <taxon>Dikarya</taxon>
        <taxon>Ascomycota</taxon>
        <taxon>Pezizomycotina</taxon>
        <taxon>Dothideomycetes</taxon>
        <taxon>Pleosporomycetidae</taxon>
        <taxon>Pleosporales</taxon>
        <taxon>Pleosporineae</taxon>
        <taxon>Phaeosphaeriaceae</taxon>
        <taxon>Setomelanomma</taxon>
    </lineage>
</organism>
<dbReference type="InterPro" id="IPR011701">
    <property type="entry name" value="MFS"/>
</dbReference>
<dbReference type="GO" id="GO:0005886">
    <property type="term" value="C:plasma membrane"/>
    <property type="evidence" value="ECO:0007669"/>
    <property type="project" value="TreeGrafter"/>
</dbReference>
<dbReference type="GO" id="GO:0022857">
    <property type="term" value="F:transmembrane transporter activity"/>
    <property type="evidence" value="ECO:0007669"/>
    <property type="project" value="InterPro"/>
</dbReference>
<keyword evidence="10" id="KW-1185">Reference proteome</keyword>
<feature type="transmembrane region" description="Helical" evidence="7">
    <location>
        <begin position="607"/>
        <end position="627"/>
    </location>
</feature>
<dbReference type="PANTHER" id="PTHR23501:SF177">
    <property type="entry name" value="MAJOR FACILITATOR SUPERFAMILY (MFS) PROFILE DOMAIN-CONTAINING PROTEIN-RELATED"/>
    <property type="match status" value="1"/>
</dbReference>
<name>A0A9P4LMJ3_9PLEO</name>
<feature type="transmembrane region" description="Helical" evidence="7">
    <location>
        <begin position="449"/>
        <end position="467"/>
    </location>
</feature>
<evidence type="ECO:0000256" key="4">
    <source>
        <dbReference type="ARBA" id="ARBA00022989"/>
    </source>
</evidence>
<dbReference type="EMBL" id="ML978185">
    <property type="protein sequence ID" value="KAF2030963.1"/>
    <property type="molecule type" value="Genomic_DNA"/>
</dbReference>
<feature type="transmembrane region" description="Helical" evidence="7">
    <location>
        <begin position="535"/>
        <end position="555"/>
    </location>
</feature>
<dbReference type="PANTHER" id="PTHR23501">
    <property type="entry name" value="MAJOR FACILITATOR SUPERFAMILY"/>
    <property type="match status" value="1"/>
</dbReference>
<feature type="transmembrane region" description="Helical" evidence="7">
    <location>
        <begin position="411"/>
        <end position="437"/>
    </location>
</feature>
<dbReference type="Gene3D" id="1.20.1250.20">
    <property type="entry name" value="MFS general substrate transporter like domains"/>
    <property type="match status" value="1"/>
</dbReference>
<feature type="domain" description="Major facilitator superfamily (MFS) profile" evidence="8">
    <location>
        <begin position="414"/>
        <end position="897"/>
    </location>
</feature>
<feature type="transmembrane region" description="Helical" evidence="7">
    <location>
        <begin position="479"/>
        <end position="498"/>
    </location>
</feature>
<dbReference type="OrthoDB" id="10021397at2759"/>
<comment type="caution">
    <text evidence="9">The sequence shown here is derived from an EMBL/GenBank/DDBJ whole genome shotgun (WGS) entry which is preliminary data.</text>
</comment>
<feature type="transmembrane region" description="Helical" evidence="7">
    <location>
        <begin position="504"/>
        <end position="528"/>
    </location>
</feature>
<comment type="subcellular location">
    <subcellularLocation>
        <location evidence="1">Membrane</location>
        <topology evidence="1">Multi-pass membrane protein</topology>
    </subcellularLocation>
</comment>
<evidence type="ECO:0000259" key="8">
    <source>
        <dbReference type="PROSITE" id="PS50850"/>
    </source>
</evidence>
<dbReference type="Proteomes" id="UP000799777">
    <property type="component" value="Unassembled WGS sequence"/>
</dbReference>
<dbReference type="CDD" id="cd17502">
    <property type="entry name" value="MFS_Azr1_MDR_like"/>
    <property type="match status" value="1"/>
</dbReference>
<gene>
    <name evidence="9" type="ORF">EK21DRAFT_100088</name>
</gene>
<feature type="transmembrane region" description="Helical" evidence="7">
    <location>
        <begin position="674"/>
        <end position="694"/>
    </location>
</feature>
<evidence type="ECO:0000256" key="6">
    <source>
        <dbReference type="SAM" id="MobiDB-lite"/>
    </source>
</evidence>
<evidence type="ECO:0000256" key="2">
    <source>
        <dbReference type="ARBA" id="ARBA00022448"/>
    </source>
</evidence>
<keyword evidence="3 7" id="KW-0812">Transmembrane</keyword>
<evidence type="ECO:0000256" key="7">
    <source>
        <dbReference type="SAM" id="Phobius"/>
    </source>
</evidence>
<evidence type="ECO:0000256" key="5">
    <source>
        <dbReference type="ARBA" id="ARBA00023136"/>
    </source>
</evidence>
<feature type="transmembrane region" description="Helical" evidence="7">
    <location>
        <begin position="633"/>
        <end position="653"/>
    </location>
</feature>
<accession>A0A9P4LMJ3</accession>
<feature type="transmembrane region" description="Helical" evidence="7">
    <location>
        <begin position="567"/>
        <end position="587"/>
    </location>
</feature>
<evidence type="ECO:0000313" key="9">
    <source>
        <dbReference type="EMBL" id="KAF2030963.1"/>
    </source>
</evidence>
<reference evidence="9" key="1">
    <citation type="journal article" date="2020" name="Stud. Mycol.">
        <title>101 Dothideomycetes genomes: a test case for predicting lifestyles and emergence of pathogens.</title>
        <authorList>
            <person name="Haridas S."/>
            <person name="Albert R."/>
            <person name="Binder M."/>
            <person name="Bloem J."/>
            <person name="Labutti K."/>
            <person name="Salamov A."/>
            <person name="Andreopoulos B."/>
            <person name="Baker S."/>
            <person name="Barry K."/>
            <person name="Bills G."/>
            <person name="Bluhm B."/>
            <person name="Cannon C."/>
            <person name="Castanera R."/>
            <person name="Culley D."/>
            <person name="Daum C."/>
            <person name="Ezra D."/>
            <person name="Gonzalez J."/>
            <person name="Henrissat B."/>
            <person name="Kuo A."/>
            <person name="Liang C."/>
            <person name="Lipzen A."/>
            <person name="Lutzoni F."/>
            <person name="Magnuson J."/>
            <person name="Mondo S."/>
            <person name="Nolan M."/>
            <person name="Ohm R."/>
            <person name="Pangilinan J."/>
            <person name="Park H.-J."/>
            <person name="Ramirez L."/>
            <person name="Alfaro M."/>
            <person name="Sun H."/>
            <person name="Tritt A."/>
            <person name="Yoshinaga Y."/>
            <person name="Zwiers L.-H."/>
            <person name="Turgeon B."/>
            <person name="Goodwin S."/>
            <person name="Spatafora J."/>
            <person name="Crous P."/>
            <person name="Grigoriev I."/>
        </authorList>
    </citation>
    <scope>NUCLEOTIDE SEQUENCE</scope>
    <source>
        <strain evidence="9">CBS 110217</strain>
    </source>
</reference>
<keyword evidence="5 7" id="KW-0472">Membrane</keyword>
<dbReference type="PROSITE" id="PS50850">
    <property type="entry name" value="MFS"/>
    <property type="match status" value="1"/>
</dbReference>
<dbReference type="InterPro" id="IPR020846">
    <property type="entry name" value="MFS_dom"/>
</dbReference>
<dbReference type="Pfam" id="PF07690">
    <property type="entry name" value="MFS_1"/>
    <property type="match status" value="1"/>
</dbReference>
<protein>
    <submittedName>
        <fullName evidence="9">MFS general substrate transporter</fullName>
    </submittedName>
</protein>